<dbReference type="SUPFAM" id="SSF57850">
    <property type="entry name" value="RING/U-box"/>
    <property type="match status" value="1"/>
</dbReference>
<dbReference type="InterPro" id="IPR013083">
    <property type="entry name" value="Znf_RING/FYVE/PHD"/>
</dbReference>
<keyword evidence="1" id="KW-0479">Metal-binding</keyword>
<protein>
    <recommendedName>
        <fullName evidence="3">RING-type domain-containing protein</fullName>
    </recommendedName>
</protein>
<reference evidence="4" key="1">
    <citation type="submission" date="2021-02" db="EMBL/GenBank/DDBJ databases">
        <authorList>
            <person name="Dougan E. K."/>
            <person name="Rhodes N."/>
            <person name="Thang M."/>
            <person name="Chan C."/>
        </authorList>
    </citation>
    <scope>NUCLEOTIDE SEQUENCE</scope>
</reference>
<evidence type="ECO:0000259" key="3">
    <source>
        <dbReference type="PROSITE" id="PS50089"/>
    </source>
</evidence>
<keyword evidence="1" id="KW-0863">Zinc-finger</keyword>
<feature type="region of interest" description="Disordered" evidence="2">
    <location>
        <begin position="212"/>
        <end position="232"/>
    </location>
</feature>
<proteinExistence type="predicted"/>
<dbReference type="InterPro" id="IPR001841">
    <property type="entry name" value="Znf_RING"/>
</dbReference>
<keyword evidence="1" id="KW-0862">Zinc</keyword>
<evidence type="ECO:0000313" key="4">
    <source>
        <dbReference type="EMBL" id="CAE8740831.1"/>
    </source>
</evidence>
<evidence type="ECO:0000256" key="1">
    <source>
        <dbReference type="PROSITE-ProRule" id="PRU00175"/>
    </source>
</evidence>
<evidence type="ECO:0000256" key="2">
    <source>
        <dbReference type="SAM" id="MobiDB-lite"/>
    </source>
</evidence>
<feature type="compositionally biased region" description="Low complexity" evidence="2">
    <location>
        <begin position="212"/>
        <end position="227"/>
    </location>
</feature>
<feature type="region of interest" description="Disordered" evidence="2">
    <location>
        <begin position="1"/>
        <end position="59"/>
    </location>
</feature>
<evidence type="ECO:0000313" key="5">
    <source>
        <dbReference type="Proteomes" id="UP000626109"/>
    </source>
</evidence>
<sequence length="600" mass="65387">MPPLPRLSRLSTRPSSLILDDDATNSQNQTTTNNNTNSQTQTTTSNNSNSQKQQQQQQQQQTAKSREECCVCLMASSERTPCGHLLCSHCWSALKQPLCPMCRRELGRVVNVLELDSSEGRPESPRSRFLSTVGSCRAWRQQGARSRTMPALPLTRQGSMSAVIFPTAVLASPPHSPLSSLTRHSSSSAVGSPGSFTNDAVMSLPSAQSPWVSPIMSSSSMPSSPTSRAIGPPSRVRAAELLSRIGRASLGDVSRLTRHVAWLWEESLITAADGTTLCRAVRRRAADVFSRLPLHSLTRAGDLLEEFASQTDRCPAFGGGDGSPRKALESRISFLVYHPSTPEDNGRDSLESLAECYRQSLVLAGRGVVSNWPAELASNHVARWVEQAPLALIHRRAVTLRLLAGETMPQLVSVLSDRLRRLSPQRFDAGQLMGFALVLADLQGLGLTMLDGALEERLVQQLREGVETWPGERLYAELCPQGTLLALCRSSSRVRSAVEAALPARMARAVAETLASLRSSEDSGRVKRELTEWGLMARVARAEGLLDSFGEPERRAMLNMLSDYSSKCMASSSPALRQCAQDIDSAQWSLLVMTAQVDSR</sequence>
<accession>A0A813LQQ4</accession>
<name>A0A813LQQ4_POLGL</name>
<dbReference type="AlphaFoldDB" id="A0A813LQQ4"/>
<dbReference type="Gene3D" id="3.30.40.10">
    <property type="entry name" value="Zinc/RING finger domain, C3HC4 (zinc finger)"/>
    <property type="match status" value="1"/>
</dbReference>
<feature type="domain" description="RING-type" evidence="3">
    <location>
        <begin position="69"/>
        <end position="103"/>
    </location>
</feature>
<feature type="compositionally biased region" description="Low complexity" evidence="2">
    <location>
        <begin position="1"/>
        <end position="17"/>
    </location>
</feature>
<gene>
    <name evidence="4" type="ORF">PGLA2088_LOCUS50181</name>
</gene>
<feature type="compositionally biased region" description="Low complexity" evidence="2">
    <location>
        <begin position="24"/>
        <end position="59"/>
    </location>
</feature>
<dbReference type="PROSITE" id="PS50089">
    <property type="entry name" value="ZF_RING_2"/>
    <property type="match status" value="1"/>
</dbReference>
<dbReference type="GO" id="GO:0008270">
    <property type="term" value="F:zinc ion binding"/>
    <property type="evidence" value="ECO:0007669"/>
    <property type="project" value="UniProtKB-KW"/>
</dbReference>
<organism evidence="4 5">
    <name type="scientific">Polarella glacialis</name>
    <name type="common">Dinoflagellate</name>
    <dbReference type="NCBI Taxonomy" id="89957"/>
    <lineage>
        <taxon>Eukaryota</taxon>
        <taxon>Sar</taxon>
        <taxon>Alveolata</taxon>
        <taxon>Dinophyceae</taxon>
        <taxon>Suessiales</taxon>
        <taxon>Suessiaceae</taxon>
        <taxon>Polarella</taxon>
    </lineage>
</organism>
<comment type="caution">
    <text evidence="4">The sequence shown here is derived from an EMBL/GenBank/DDBJ whole genome shotgun (WGS) entry which is preliminary data.</text>
</comment>
<dbReference type="Proteomes" id="UP000626109">
    <property type="component" value="Unassembled WGS sequence"/>
</dbReference>
<dbReference type="EMBL" id="CAJNNW010037326">
    <property type="protein sequence ID" value="CAE8740831.1"/>
    <property type="molecule type" value="Genomic_DNA"/>
</dbReference>